<dbReference type="CDD" id="cd01293">
    <property type="entry name" value="Bact_CD"/>
    <property type="match status" value="1"/>
</dbReference>
<evidence type="ECO:0000313" key="5">
    <source>
        <dbReference type="Proteomes" id="UP000006762"/>
    </source>
</evidence>
<dbReference type="GO" id="GO:0035888">
    <property type="term" value="F:isoguanine deaminase activity"/>
    <property type="evidence" value="ECO:0007669"/>
    <property type="project" value="TreeGrafter"/>
</dbReference>
<dbReference type="Proteomes" id="UP000006762">
    <property type="component" value="Unassembled WGS sequence"/>
</dbReference>
<dbReference type="PANTHER" id="PTHR32027:SF0">
    <property type="entry name" value="CYTOSINE DEAMINASE"/>
    <property type="match status" value="1"/>
</dbReference>
<dbReference type="InterPro" id="IPR032466">
    <property type="entry name" value="Metal_Hydrolase"/>
</dbReference>
<feature type="domain" description="Amidohydrolase 3" evidence="3">
    <location>
        <begin position="216"/>
        <end position="403"/>
    </location>
</feature>
<dbReference type="GO" id="GO:0004131">
    <property type="term" value="F:cytosine deaminase activity"/>
    <property type="evidence" value="ECO:0007669"/>
    <property type="project" value="TreeGrafter"/>
</dbReference>
<protein>
    <submittedName>
        <fullName evidence="4">Cytosine deaminase-like protein</fullName>
    </submittedName>
</protein>
<dbReference type="Pfam" id="PF07969">
    <property type="entry name" value="Amidohydro_3"/>
    <property type="match status" value="1"/>
</dbReference>
<dbReference type="PANTHER" id="PTHR32027">
    <property type="entry name" value="CYTOSINE DEAMINASE"/>
    <property type="match status" value="1"/>
</dbReference>
<dbReference type="SUPFAM" id="SSF51338">
    <property type="entry name" value="Composite domain of metallo-dependent hydrolases"/>
    <property type="match status" value="1"/>
</dbReference>
<organism evidence="4 5">
    <name type="scientific">Celeribacter baekdonensis B30</name>
    <dbReference type="NCBI Taxonomy" id="1208323"/>
    <lineage>
        <taxon>Bacteria</taxon>
        <taxon>Pseudomonadati</taxon>
        <taxon>Pseudomonadota</taxon>
        <taxon>Alphaproteobacteria</taxon>
        <taxon>Rhodobacterales</taxon>
        <taxon>Roseobacteraceae</taxon>
        <taxon>Celeribacter</taxon>
    </lineage>
</organism>
<dbReference type="RefSeq" id="WP_009570677.1">
    <property type="nucleotide sequence ID" value="NZ_AMRK01000002.1"/>
</dbReference>
<evidence type="ECO:0000256" key="2">
    <source>
        <dbReference type="ARBA" id="ARBA00022801"/>
    </source>
</evidence>
<evidence type="ECO:0000313" key="4">
    <source>
        <dbReference type="EMBL" id="EKE73140.1"/>
    </source>
</evidence>
<dbReference type="EMBL" id="AMRK01000002">
    <property type="protein sequence ID" value="EKE73140.1"/>
    <property type="molecule type" value="Genomic_DNA"/>
</dbReference>
<dbReference type="InterPro" id="IPR052349">
    <property type="entry name" value="Metallo-hydrolase_Enzymes"/>
</dbReference>
<evidence type="ECO:0000256" key="1">
    <source>
        <dbReference type="ARBA" id="ARBA00022723"/>
    </source>
</evidence>
<sequence>MSFCVLPSGAKILENVTLPACLMGLEGDLIQTNLTIADGKITSTDAGASAETVIPRFDMKGAMVFPCFVDMHTHLDKGHIWPRASNPDGSFMGALNTVRADHGNWTAEDVAARMDFALRCAYAHGTKAIRTHIDSLDNLAASSFGVIAEMQDRWRGKIELQASCLVAVDRIFRDEGDFPAIAKIVAEGGHTLGSVTYPVPDLKERLLDFFHFAILYDLDVDFHVDETDDPTSDTLRTIAETVLELGFKNAVTVGHCCSISVMPEETANEIIALVAEAGLNVVSLPMCNMYLQDRTPGRTPRWRGVTMAHELKAAGVNVSFASDNTRDPFYAYGDLDMIEVMREATRICHLDHGRTDWAEAFLTNPARACGFDAPSLTVGAPADLVLCNARNWTELFARPQADRVVLRDGDPIDRSLPSYSELDQIVSKSHV</sequence>
<dbReference type="Gene3D" id="2.30.40.10">
    <property type="entry name" value="Urease, subunit C, domain 1"/>
    <property type="match status" value="1"/>
</dbReference>
<dbReference type="InterPro" id="IPR011059">
    <property type="entry name" value="Metal-dep_hydrolase_composite"/>
</dbReference>
<dbReference type="Gene3D" id="3.20.20.140">
    <property type="entry name" value="Metal-dependent hydrolases"/>
    <property type="match status" value="1"/>
</dbReference>
<gene>
    <name evidence="4" type="ORF">B30_03737</name>
</gene>
<comment type="caution">
    <text evidence="4">The sequence shown here is derived from an EMBL/GenBank/DDBJ whole genome shotgun (WGS) entry which is preliminary data.</text>
</comment>
<dbReference type="PATRIC" id="fig|1208323.3.peg.764"/>
<reference evidence="4 5" key="1">
    <citation type="submission" date="2012-09" db="EMBL/GenBank/DDBJ databases">
        <title>Celeribacter baekdonensis B30 Genome Sequencing.</title>
        <authorList>
            <person name="Wang W."/>
        </authorList>
    </citation>
    <scope>NUCLEOTIDE SEQUENCE [LARGE SCALE GENOMIC DNA]</scope>
    <source>
        <strain evidence="4 5">B30</strain>
    </source>
</reference>
<dbReference type="GO" id="GO:0046872">
    <property type="term" value="F:metal ion binding"/>
    <property type="evidence" value="ECO:0007669"/>
    <property type="project" value="UniProtKB-KW"/>
</dbReference>
<keyword evidence="5" id="KW-1185">Reference proteome</keyword>
<name>K2K6Y9_9RHOB</name>
<dbReference type="GO" id="GO:0006209">
    <property type="term" value="P:cytosine catabolic process"/>
    <property type="evidence" value="ECO:0007669"/>
    <property type="project" value="TreeGrafter"/>
</dbReference>
<dbReference type="InterPro" id="IPR013108">
    <property type="entry name" value="Amidohydro_3"/>
</dbReference>
<dbReference type="AlphaFoldDB" id="K2K6Y9"/>
<dbReference type="OrthoDB" id="9815027at2"/>
<accession>K2K6Y9</accession>
<dbReference type="eggNOG" id="COG0402">
    <property type="taxonomic scope" value="Bacteria"/>
</dbReference>
<dbReference type="FunFam" id="3.20.20.140:FF:000019">
    <property type="entry name" value="Cytosine deaminase"/>
    <property type="match status" value="1"/>
</dbReference>
<keyword evidence="2" id="KW-0378">Hydrolase</keyword>
<proteinExistence type="predicted"/>
<dbReference type="STRING" id="1208323.B30_03737"/>
<dbReference type="NCBIfam" id="NF005759">
    <property type="entry name" value="PRK07583.1"/>
    <property type="match status" value="1"/>
</dbReference>
<keyword evidence="1" id="KW-0479">Metal-binding</keyword>
<evidence type="ECO:0000259" key="3">
    <source>
        <dbReference type="Pfam" id="PF07969"/>
    </source>
</evidence>
<dbReference type="SUPFAM" id="SSF51556">
    <property type="entry name" value="Metallo-dependent hydrolases"/>
    <property type="match status" value="1"/>
</dbReference>